<evidence type="ECO:0000256" key="3">
    <source>
        <dbReference type="ARBA" id="ARBA00023004"/>
    </source>
</evidence>
<evidence type="ECO:0000259" key="6">
    <source>
        <dbReference type="PROSITE" id="PS51007"/>
    </source>
</evidence>
<sequence>MSRNALELVFPAAAMLLVCSLVVLFLTGTGLQPGLTFSDESSADKSEQMNDTTQAFASAESDSLDTATVQFSLQDLEAAAAGDALFKNNCAQCHAINDVVVGPALAGLTQRRAQPWVVKWVQNSSKMVASGDEYAVKIFNEYQKQQMPSFALTEEQIGQIIKYIEVEGSKGMIRETFAVAD</sequence>
<dbReference type="Proteomes" id="UP000054223">
    <property type="component" value="Unassembled WGS sequence"/>
</dbReference>
<reference evidence="7 8" key="1">
    <citation type="submission" date="2015-11" db="EMBL/GenBank/DDBJ databases">
        <title>Solirubrum puertoriconensis gen. nov. an environmental bacteria isolated in Puerto Rico.</title>
        <authorList>
            <person name="Cuebas-Irizarry M.F."/>
            <person name="Montalvo-Rodriguez R."/>
        </authorList>
    </citation>
    <scope>NUCLEOTIDE SEQUENCE [LARGE SCALE GENOMIC DNA]</scope>
    <source>
        <strain evidence="7 8">MC1A</strain>
    </source>
</reference>
<evidence type="ECO:0000256" key="1">
    <source>
        <dbReference type="ARBA" id="ARBA00022617"/>
    </source>
</evidence>
<gene>
    <name evidence="7" type="ORF">ASU33_12980</name>
</gene>
<dbReference type="Pfam" id="PF00034">
    <property type="entry name" value="Cytochrom_C"/>
    <property type="match status" value="1"/>
</dbReference>
<dbReference type="GO" id="GO:0009055">
    <property type="term" value="F:electron transfer activity"/>
    <property type="evidence" value="ECO:0007669"/>
    <property type="project" value="InterPro"/>
</dbReference>
<keyword evidence="3 4" id="KW-0408">Iron</keyword>
<dbReference type="Gene3D" id="1.10.760.10">
    <property type="entry name" value="Cytochrome c-like domain"/>
    <property type="match status" value="1"/>
</dbReference>
<dbReference type="GO" id="GO:0020037">
    <property type="term" value="F:heme binding"/>
    <property type="evidence" value="ECO:0007669"/>
    <property type="project" value="InterPro"/>
</dbReference>
<keyword evidence="2 4" id="KW-0479">Metal-binding</keyword>
<feature type="domain" description="Cytochrome c" evidence="6">
    <location>
        <begin position="77"/>
        <end position="168"/>
    </location>
</feature>
<keyword evidence="8" id="KW-1185">Reference proteome</keyword>
<dbReference type="InterPro" id="IPR009056">
    <property type="entry name" value="Cyt_c-like_dom"/>
</dbReference>
<dbReference type="GO" id="GO:0046872">
    <property type="term" value="F:metal ion binding"/>
    <property type="evidence" value="ECO:0007669"/>
    <property type="project" value="UniProtKB-KW"/>
</dbReference>
<accession>A0A9X0HJU3</accession>
<evidence type="ECO:0000313" key="8">
    <source>
        <dbReference type="Proteomes" id="UP000054223"/>
    </source>
</evidence>
<evidence type="ECO:0000313" key="7">
    <source>
        <dbReference type="EMBL" id="KUG07273.1"/>
    </source>
</evidence>
<name>A0A9X0HJU3_SOLP1</name>
<comment type="caution">
    <text evidence="7">The sequence shown here is derived from an EMBL/GenBank/DDBJ whole genome shotgun (WGS) entry which is preliminary data.</text>
</comment>
<dbReference type="SUPFAM" id="SSF46626">
    <property type="entry name" value="Cytochrome c"/>
    <property type="match status" value="1"/>
</dbReference>
<proteinExistence type="predicted"/>
<evidence type="ECO:0000256" key="4">
    <source>
        <dbReference type="PROSITE-ProRule" id="PRU00433"/>
    </source>
</evidence>
<feature type="region of interest" description="Disordered" evidence="5">
    <location>
        <begin position="39"/>
        <end position="59"/>
    </location>
</feature>
<dbReference type="InterPro" id="IPR036909">
    <property type="entry name" value="Cyt_c-like_dom_sf"/>
</dbReference>
<keyword evidence="1 4" id="KW-0349">Heme</keyword>
<dbReference type="AlphaFoldDB" id="A0A9X0HJU3"/>
<feature type="compositionally biased region" description="Polar residues" evidence="5">
    <location>
        <begin position="49"/>
        <end position="59"/>
    </location>
</feature>
<evidence type="ECO:0000256" key="5">
    <source>
        <dbReference type="SAM" id="MobiDB-lite"/>
    </source>
</evidence>
<organism evidence="7 8">
    <name type="scientific">Solirubrum puertoriconensis</name>
    <dbReference type="NCBI Taxonomy" id="1751427"/>
    <lineage>
        <taxon>Bacteria</taxon>
        <taxon>Pseudomonadati</taxon>
        <taxon>Bacteroidota</taxon>
        <taxon>Cytophagia</taxon>
        <taxon>Cytophagales</taxon>
    </lineage>
</organism>
<dbReference type="EMBL" id="LNAL01000007">
    <property type="protein sequence ID" value="KUG07273.1"/>
    <property type="molecule type" value="Genomic_DNA"/>
</dbReference>
<dbReference type="PROSITE" id="PS51007">
    <property type="entry name" value="CYTC"/>
    <property type="match status" value="1"/>
</dbReference>
<evidence type="ECO:0000256" key="2">
    <source>
        <dbReference type="ARBA" id="ARBA00022723"/>
    </source>
</evidence>
<protein>
    <recommendedName>
        <fullName evidence="6">Cytochrome c domain-containing protein</fullName>
    </recommendedName>
</protein>